<gene>
    <name evidence="1" type="ORF">LCGC14_0625310</name>
</gene>
<proteinExistence type="predicted"/>
<protein>
    <recommendedName>
        <fullName evidence="2">MxaK protein</fullName>
    </recommendedName>
</protein>
<evidence type="ECO:0008006" key="2">
    <source>
        <dbReference type="Google" id="ProtNLM"/>
    </source>
</evidence>
<reference evidence="1" key="1">
    <citation type="journal article" date="2015" name="Nature">
        <title>Complex archaea that bridge the gap between prokaryotes and eukaryotes.</title>
        <authorList>
            <person name="Spang A."/>
            <person name="Saw J.H."/>
            <person name="Jorgensen S.L."/>
            <person name="Zaremba-Niedzwiedzka K."/>
            <person name="Martijn J."/>
            <person name="Lind A.E."/>
            <person name="van Eijk R."/>
            <person name="Schleper C."/>
            <person name="Guy L."/>
            <person name="Ettema T.J."/>
        </authorList>
    </citation>
    <scope>NUCLEOTIDE SEQUENCE</scope>
</reference>
<sequence length="179" mass="19570">MNKYLNVAHWLLVVVAVLSLLAAGQAGLSLWQTGKVNAFISNPASSENIPEHLKAQFAKAYNEAEQGKAKEAMERLTTVVATEDEDLEAAAYFNRGNIHLQDARALAADDTGRVALIGLAKQDYRTALLIDSSLWDARYNLELALRMAPEESADKKPYAKRKGSESVVVKAVGFRVDLP</sequence>
<accession>A0A0F9TQ16</accession>
<dbReference type="InterPro" id="IPR011990">
    <property type="entry name" value="TPR-like_helical_dom_sf"/>
</dbReference>
<name>A0A0F9TQ16_9ZZZZ</name>
<dbReference type="EMBL" id="LAZR01001075">
    <property type="protein sequence ID" value="KKN51191.1"/>
    <property type="molecule type" value="Genomic_DNA"/>
</dbReference>
<dbReference type="Gene3D" id="1.25.40.10">
    <property type="entry name" value="Tetratricopeptide repeat domain"/>
    <property type="match status" value="1"/>
</dbReference>
<dbReference type="SUPFAM" id="SSF48452">
    <property type="entry name" value="TPR-like"/>
    <property type="match status" value="1"/>
</dbReference>
<organism evidence="1">
    <name type="scientific">marine sediment metagenome</name>
    <dbReference type="NCBI Taxonomy" id="412755"/>
    <lineage>
        <taxon>unclassified sequences</taxon>
        <taxon>metagenomes</taxon>
        <taxon>ecological metagenomes</taxon>
    </lineage>
</organism>
<evidence type="ECO:0000313" key="1">
    <source>
        <dbReference type="EMBL" id="KKN51191.1"/>
    </source>
</evidence>
<dbReference type="AlphaFoldDB" id="A0A0F9TQ16"/>
<comment type="caution">
    <text evidence="1">The sequence shown here is derived from an EMBL/GenBank/DDBJ whole genome shotgun (WGS) entry which is preliminary data.</text>
</comment>